<dbReference type="GO" id="GO:0046872">
    <property type="term" value="F:metal ion binding"/>
    <property type="evidence" value="ECO:0007669"/>
    <property type="project" value="UniProtKB-KW"/>
</dbReference>
<protein>
    <recommendedName>
        <fullName evidence="11">8-oxo-dGTP diphosphatase</fullName>
        <ecNumber evidence="11">3.6.1.55</ecNumber>
    </recommendedName>
</protein>
<dbReference type="Gene3D" id="3.90.79.10">
    <property type="entry name" value="Nucleoside Triphosphate Pyrophosphohydrolase"/>
    <property type="match status" value="1"/>
</dbReference>
<dbReference type="HOGENOM" id="CLU_037162_19_1_9"/>
<dbReference type="InterPro" id="IPR020476">
    <property type="entry name" value="Nudix_hydrolase"/>
</dbReference>
<evidence type="ECO:0000259" key="13">
    <source>
        <dbReference type="PROSITE" id="PS51462"/>
    </source>
</evidence>
<evidence type="ECO:0000256" key="3">
    <source>
        <dbReference type="ARBA" id="ARBA00022457"/>
    </source>
</evidence>
<dbReference type="PANTHER" id="PTHR47707:SF1">
    <property type="entry name" value="NUDIX HYDROLASE FAMILY PROTEIN"/>
    <property type="match status" value="1"/>
</dbReference>
<dbReference type="EMBL" id="AEXV01000009">
    <property type="protein sequence ID" value="EGD29171.1"/>
    <property type="molecule type" value="Genomic_DNA"/>
</dbReference>
<keyword evidence="3" id="KW-0515">Mutator protein</keyword>
<evidence type="ECO:0000256" key="8">
    <source>
        <dbReference type="ARBA" id="ARBA00022842"/>
    </source>
</evidence>
<keyword evidence="4" id="KW-0235">DNA replication</keyword>
<evidence type="ECO:0000256" key="10">
    <source>
        <dbReference type="ARBA" id="ARBA00035861"/>
    </source>
</evidence>
<proteinExistence type="inferred from homology"/>
<evidence type="ECO:0000256" key="6">
    <source>
        <dbReference type="ARBA" id="ARBA00022763"/>
    </source>
</evidence>
<keyword evidence="9" id="KW-0234">DNA repair</keyword>
<dbReference type="PROSITE" id="PS00893">
    <property type="entry name" value="NUDIX_BOX"/>
    <property type="match status" value="1"/>
</dbReference>
<feature type="domain" description="Nudix hydrolase" evidence="13">
    <location>
        <begin position="4"/>
        <end position="128"/>
    </location>
</feature>
<gene>
    <name evidence="14" type="primary">mutT</name>
    <name evidence="14" type="ORF">HMPREF9381_1652</name>
</gene>
<comment type="similarity">
    <text evidence="2 12">Belongs to the Nudix hydrolase family.</text>
</comment>
<dbReference type="GO" id="GO:0044715">
    <property type="term" value="F:8-oxo-dGDP phosphatase activity"/>
    <property type="evidence" value="ECO:0007669"/>
    <property type="project" value="TreeGrafter"/>
</dbReference>
<dbReference type="EC" id="3.6.1.55" evidence="11"/>
<dbReference type="PROSITE" id="PS51462">
    <property type="entry name" value="NUDIX"/>
    <property type="match status" value="1"/>
</dbReference>
<evidence type="ECO:0000256" key="12">
    <source>
        <dbReference type="RuleBase" id="RU003476"/>
    </source>
</evidence>
<dbReference type="SUPFAM" id="SSF55811">
    <property type="entry name" value="Nudix"/>
    <property type="match status" value="1"/>
</dbReference>
<dbReference type="GO" id="GO:0035539">
    <property type="term" value="F:8-oxo-7,8-dihydrodeoxyguanosine triphosphate pyrophosphatase activity"/>
    <property type="evidence" value="ECO:0007669"/>
    <property type="project" value="UniProtKB-EC"/>
</dbReference>
<dbReference type="InterPro" id="IPR020084">
    <property type="entry name" value="NUDIX_hydrolase_CS"/>
</dbReference>
<evidence type="ECO:0000256" key="11">
    <source>
        <dbReference type="ARBA" id="ARBA00038905"/>
    </source>
</evidence>
<keyword evidence="8" id="KW-0460">Magnesium</keyword>
<dbReference type="GO" id="GO:0008413">
    <property type="term" value="F:8-oxo-7,8-dihydroguanosine triphosphate pyrophosphatase activity"/>
    <property type="evidence" value="ECO:0007669"/>
    <property type="project" value="TreeGrafter"/>
</dbReference>
<dbReference type="PANTHER" id="PTHR47707">
    <property type="entry name" value="8-OXO-DGTP DIPHOSPHATASE"/>
    <property type="match status" value="1"/>
</dbReference>
<keyword evidence="6" id="KW-0227">DNA damage</keyword>
<dbReference type="InterPro" id="IPR015797">
    <property type="entry name" value="NUDIX_hydrolase-like_dom_sf"/>
</dbReference>
<comment type="catalytic activity">
    <reaction evidence="10">
        <text>8-oxo-dGTP + H2O = 8-oxo-dGMP + diphosphate + H(+)</text>
        <dbReference type="Rhea" id="RHEA:31575"/>
        <dbReference type="ChEBI" id="CHEBI:15377"/>
        <dbReference type="ChEBI" id="CHEBI:15378"/>
        <dbReference type="ChEBI" id="CHEBI:33019"/>
        <dbReference type="ChEBI" id="CHEBI:63224"/>
        <dbReference type="ChEBI" id="CHEBI:77896"/>
        <dbReference type="EC" id="3.6.1.55"/>
    </reaction>
</comment>
<dbReference type="AlphaFoldDB" id="F0I3B2"/>
<reference evidence="14 15" key="1">
    <citation type="submission" date="2011-02" db="EMBL/GenBank/DDBJ databases">
        <authorList>
            <person name="Muzny D."/>
            <person name="Qin X."/>
            <person name="Deng J."/>
            <person name="Jiang H."/>
            <person name="Liu Y."/>
            <person name="Qu J."/>
            <person name="Song X.-Z."/>
            <person name="Zhang L."/>
            <person name="Thornton R."/>
            <person name="Coyle M."/>
            <person name="Francisco L."/>
            <person name="Jackson L."/>
            <person name="Javaid M."/>
            <person name="Korchina V."/>
            <person name="Kovar C."/>
            <person name="Mata R."/>
            <person name="Mathew T."/>
            <person name="Ngo R."/>
            <person name="Nguyen L."/>
            <person name="Nguyen N."/>
            <person name="Okwuonu G."/>
            <person name="Ongeri F."/>
            <person name="Pham C."/>
            <person name="Simmons D."/>
            <person name="Wilczek-Boney K."/>
            <person name="Hale W."/>
            <person name="Jakkamsetti A."/>
            <person name="Pham P."/>
            <person name="Ruth R."/>
            <person name="San Lucas F."/>
            <person name="Warren J."/>
            <person name="Zhang J."/>
            <person name="Zhao Z."/>
            <person name="Zhou C."/>
            <person name="Zhu D."/>
            <person name="Lee S."/>
            <person name="Bess C."/>
            <person name="Blankenburg K."/>
            <person name="Forbes L."/>
            <person name="Fu Q."/>
            <person name="Gubbala S."/>
            <person name="Hirani K."/>
            <person name="Jayaseelan J.C."/>
            <person name="Lara F."/>
            <person name="Munidasa M."/>
            <person name="Palculict T."/>
            <person name="Patil S."/>
            <person name="Pu L.-L."/>
            <person name="Saada N."/>
            <person name="Tang L."/>
            <person name="Weissenberger G."/>
            <person name="Zhu Y."/>
            <person name="Hemphill L."/>
            <person name="Shang Y."/>
            <person name="Youmans B."/>
            <person name="Ayvaz T."/>
            <person name="Ross M."/>
            <person name="Santibanez J."/>
            <person name="Aqrawi P."/>
            <person name="Gross S."/>
            <person name="Joshi V."/>
            <person name="Fowler G."/>
            <person name="Nazareth L."/>
            <person name="Reid J."/>
            <person name="Worley K."/>
            <person name="Petrosino J."/>
            <person name="Highlander S."/>
            <person name="Gibbs R."/>
        </authorList>
    </citation>
    <scope>NUCLEOTIDE SEQUENCE [LARGE SCALE GENOMIC DNA]</scope>
    <source>
        <strain evidence="14 15">SK72</strain>
    </source>
</reference>
<evidence type="ECO:0000256" key="2">
    <source>
        <dbReference type="ARBA" id="ARBA00005582"/>
    </source>
</evidence>
<keyword evidence="5" id="KW-0479">Metal-binding</keyword>
<name>F0I3B2_STRSA</name>
<keyword evidence="7 12" id="KW-0378">Hydrolase</keyword>
<dbReference type="PRINTS" id="PR00502">
    <property type="entry name" value="NUDIXFAMILY"/>
</dbReference>
<dbReference type="GO" id="GO:0006260">
    <property type="term" value="P:DNA replication"/>
    <property type="evidence" value="ECO:0007669"/>
    <property type="project" value="UniProtKB-KW"/>
</dbReference>
<evidence type="ECO:0000256" key="1">
    <source>
        <dbReference type="ARBA" id="ARBA00001946"/>
    </source>
</evidence>
<dbReference type="GO" id="GO:0044716">
    <property type="term" value="F:8-oxo-GDP phosphatase activity"/>
    <property type="evidence" value="ECO:0007669"/>
    <property type="project" value="TreeGrafter"/>
</dbReference>
<dbReference type="CDD" id="cd03425">
    <property type="entry name" value="NUDIX_MutT_NudA_like"/>
    <property type="match status" value="1"/>
</dbReference>
<evidence type="ECO:0000256" key="5">
    <source>
        <dbReference type="ARBA" id="ARBA00022723"/>
    </source>
</evidence>
<sequence length="130" mass="14624">MLNKIIHVVAAAIEKDGEIFCAQRPENKSLGGLWEFPGGKLEPGETPEEALVREIQEELNSTIEILSYINEASYDYDFGTVIMKTYHAKLISGNLELLEHQNSTWLAPQDLKTLDWAPVDRPAVELLSKK</sequence>
<organism evidence="14 15">
    <name type="scientific">Streptococcus sanguinis SK72</name>
    <dbReference type="NCBI Taxonomy" id="888809"/>
    <lineage>
        <taxon>Bacteria</taxon>
        <taxon>Bacillati</taxon>
        <taxon>Bacillota</taxon>
        <taxon>Bacilli</taxon>
        <taxon>Lactobacillales</taxon>
        <taxon>Streptococcaceae</taxon>
        <taxon>Streptococcus</taxon>
    </lineage>
</organism>
<dbReference type="InterPro" id="IPR000086">
    <property type="entry name" value="NUDIX_hydrolase_dom"/>
</dbReference>
<dbReference type="RefSeq" id="WP_002905166.1">
    <property type="nucleotide sequence ID" value="NZ_GL872376.1"/>
</dbReference>
<dbReference type="GO" id="GO:0006281">
    <property type="term" value="P:DNA repair"/>
    <property type="evidence" value="ECO:0007669"/>
    <property type="project" value="UniProtKB-KW"/>
</dbReference>
<evidence type="ECO:0000256" key="9">
    <source>
        <dbReference type="ARBA" id="ARBA00023204"/>
    </source>
</evidence>
<comment type="cofactor">
    <cofactor evidence="1">
        <name>Mg(2+)</name>
        <dbReference type="ChEBI" id="CHEBI:18420"/>
    </cofactor>
</comment>
<evidence type="ECO:0000313" key="15">
    <source>
        <dbReference type="Proteomes" id="UP000003332"/>
    </source>
</evidence>
<evidence type="ECO:0000256" key="7">
    <source>
        <dbReference type="ARBA" id="ARBA00022801"/>
    </source>
</evidence>
<dbReference type="InterPro" id="IPR047127">
    <property type="entry name" value="MutT-like"/>
</dbReference>
<dbReference type="PATRIC" id="fig|888809.3.peg.1608"/>
<dbReference type="Pfam" id="PF00293">
    <property type="entry name" value="NUDIX"/>
    <property type="match status" value="1"/>
</dbReference>
<evidence type="ECO:0000313" key="14">
    <source>
        <dbReference type="EMBL" id="EGD29171.1"/>
    </source>
</evidence>
<dbReference type="Proteomes" id="UP000003332">
    <property type="component" value="Unassembled WGS sequence"/>
</dbReference>
<evidence type="ECO:0000256" key="4">
    <source>
        <dbReference type="ARBA" id="ARBA00022705"/>
    </source>
</evidence>
<accession>F0I3B2</accession>
<comment type="caution">
    <text evidence="14">The sequence shown here is derived from an EMBL/GenBank/DDBJ whole genome shotgun (WGS) entry which is preliminary data.</text>
</comment>